<dbReference type="PANTHER" id="PTHR10492:SF57">
    <property type="entry name" value="ATP-DEPENDENT DNA HELICASE"/>
    <property type="match status" value="1"/>
</dbReference>
<keyword evidence="1" id="KW-0227">DNA damage</keyword>
<evidence type="ECO:0000259" key="2">
    <source>
        <dbReference type="Pfam" id="PF05970"/>
    </source>
</evidence>
<keyword evidence="1" id="KW-0378">Hydrolase</keyword>
<evidence type="ECO:0000256" key="1">
    <source>
        <dbReference type="RuleBase" id="RU363044"/>
    </source>
</evidence>
<accession>A0A819YT18</accession>
<sequence>MGQGIYVMTVACTGIAASLLPEGRTVHSRFKLPVPILEISTSTPIAPSYALNAVDILLRDIMNIDTPFGGKIMILGGDFWQVLPLIRLANKSELIAASLKSSYL</sequence>
<dbReference type="GO" id="GO:0006281">
    <property type="term" value="P:DNA repair"/>
    <property type="evidence" value="ECO:0007669"/>
    <property type="project" value="UniProtKB-KW"/>
</dbReference>
<dbReference type="Proteomes" id="UP000663823">
    <property type="component" value="Unassembled WGS sequence"/>
</dbReference>
<evidence type="ECO:0000313" key="3">
    <source>
        <dbReference type="EMBL" id="CAF4158356.1"/>
    </source>
</evidence>
<dbReference type="GO" id="GO:0006310">
    <property type="term" value="P:DNA recombination"/>
    <property type="evidence" value="ECO:0007669"/>
    <property type="project" value="UniProtKB-KW"/>
</dbReference>
<dbReference type="Pfam" id="PF05970">
    <property type="entry name" value="PIF1"/>
    <property type="match status" value="2"/>
</dbReference>
<dbReference type="GO" id="GO:0043139">
    <property type="term" value="F:5'-3' DNA helicase activity"/>
    <property type="evidence" value="ECO:0007669"/>
    <property type="project" value="UniProtKB-EC"/>
</dbReference>
<feature type="domain" description="DNA helicase Pif1-like DEAD-box helicase" evidence="2">
    <location>
        <begin position="46"/>
        <end position="104"/>
    </location>
</feature>
<keyword evidence="1" id="KW-0347">Helicase</keyword>
<dbReference type="GO" id="GO:0016787">
    <property type="term" value="F:hydrolase activity"/>
    <property type="evidence" value="ECO:0007669"/>
    <property type="project" value="UniProtKB-KW"/>
</dbReference>
<dbReference type="InterPro" id="IPR010285">
    <property type="entry name" value="DNA_helicase_pif1-like_DEAD"/>
</dbReference>
<dbReference type="GO" id="GO:0000723">
    <property type="term" value="P:telomere maintenance"/>
    <property type="evidence" value="ECO:0007669"/>
    <property type="project" value="InterPro"/>
</dbReference>
<dbReference type="GO" id="GO:0005524">
    <property type="term" value="F:ATP binding"/>
    <property type="evidence" value="ECO:0007669"/>
    <property type="project" value="UniProtKB-KW"/>
</dbReference>
<dbReference type="EMBL" id="CAJOAX010015787">
    <property type="protein sequence ID" value="CAF4158356.1"/>
    <property type="molecule type" value="Genomic_DNA"/>
</dbReference>
<keyword evidence="1" id="KW-0067">ATP-binding</keyword>
<gene>
    <name evidence="3" type="ORF">OTI717_LOCUS36585</name>
</gene>
<keyword evidence="1" id="KW-0233">DNA recombination</keyword>
<evidence type="ECO:0000313" key="4">
    <source>
        <dbReference type="Proteomes" id="UP000663823"/>
    </source>
</evidence>
<feature type="domain" description="DNA helicase Pif1-like DEAD-box helicase" evidence="2">
    <location>
        <begin position="5"/>
        <end position="42"/>
    </location>
</feature>
<protein>
    <recommendedName>
        <fullName evidence="1">ATP-dependent DNA helicase</fullName>
        <ecNumber evidence="1">5.6.2.3</ecNumber>
    </recommendedName>
</protein>
<dbReference type="PANTHER" id="PTHR10492">
    <property type="match status" value="1"/>
</dbReference>
<proteinExistence type="inferred from homology"/>
<comment type="cofactor">
    <cofactor evidence="1">
        <name>Mg(2+)</name>
        <dbReference type="ChEBI" id="CHEBI:18420"/>
    </cofactor>
</comment>
<dbReference type="AlphaFoldDB" id="A0A819YT18"/>
<comment type="similarity">
    <text evidence="1">Belongs to the helicase family.</text>
</comment>
<comment type="catalytic activity">
    <reaction evidence="1">
        <text>ATP + H2O = ADP + phosphate + H(+)</text>
        <dbReference type="Rhea" id="RHEA:13065"/>
        <dbReference type="ChEBI" id="CHEBI:15377"/>
        <dbReference type="ChEBI" id="CHEBI:15378"/>
        <dbReference type="ChEBI" id="CHEBI:30616"/>
        <dbReference type="ChEBI" id="CHEBI:43474"/>
        <dbReference type="ChEBI" id="CHEBI:456216"/>
        <dbReference type="EC" id="5.6.2.3"/>
    </reaction>
</comment>
<name>A0A819YT18_9BILA</name>
<dbReference type="EC" id="5.6.2.3" evidence="1"/>
<reference evidence="3" key="1">
    <citation type="submission" date="2021-02" db="EMBL/GenBank/DDBJ databases">
        <authorList>
            <person name="Nowell W R."/>
        </authorList>
    </citation>
    <scope>NUCLEOTIDE SEQUENCE</scope>
</reference>
<comment type="caution">
    <text evidence="3">The sequence shown here is derived from an EMBL/GenBank/DDBJ whole genome shotgun (WGS) entry which is preliminary data.</text>
</comment>
<keyword evidence="1" id="KW-0234">DNA repair</keyword>
<organism evidence="3 4">
    <name type="scientific">Rotaria sordida</name>
    <dbReference type="NCBI Taxonomy" id="392033"/>
    <lineage>
        <taxon>Eukaryota</taxon>
        <taxon>Metazoa</taxon>
        <taxon>Spiralia</taxon>
        <taxon>Gnathifera</taxon>
        <taxon>Rotifera</taxon>
        <taxon>Eurotatoria</taxon>
        <taxon>Bdelloidea</taxon>
        <taxon>Philodinida</taxon>
        <taxon>Philodinidae</taxon>
        <taxon>Rotaria</taxon>
    </lineage>
</organism>
<keyword evidence="1" id="KW-0547">Nucleotide-binding</keyword>